<dbReference type="Proteomes" id="UP000189701">
    <property type="component" value="Unplaced"/>
</dbReference>
<sequence length="131" mass="14996">MFHRLLHPLRKYIVISRYLLRQLHDPKIQKIYREQNGVADCLARHGATHVEANPVLFSRPPNFVLPSYQQDQAGTLCRRLCKSTAMLTNSNCSSMCDSSNNVSNFSSSSMCNVVDPNLMQYMHPKNSYVTF</sequence>
<proteinExistence type="predicted"/>
<name>A0A1U7WP10_NICSY</name>
<evidence type="ECO:0000313" key="2">
    <source>
        <dbReference type="RefSeq" id="XP_009779036.1"/>
    </source>
</evidence>
<dbReference type="AlphaFoldDB" id="A0A1U7WP10"/>
<evidence type="ECO:0000313" key="1">
    <source>
        <dbReference type="Proteomes" id="UP000189701"/>
    </source>
</evidence>
<reference evidence="2" key="2">
    <citation type="submission" date="2025-08" db="UniProtKB">
        <authorList>
            <consortium name="RefSeq"/>
        </authorList>
    </citation>
    <scope>IDENTIFICATION</scope>
    <source>
        <tissue evidence="2">Leaf</tissue>
    </source>
</reference>
<reference evidence="1" key="1">
    <citation type="journal article" date="2013" name="Genome Biol.">
        <title>Reference genomes and transcriptomes of Nicotiana sylvestris and Nicotiana tomentosiformis.</title>
        <authorList>
            <person name="Sierro N."/>
            <person name="Battey J.N."/>
            <person name="Ouadi S."/>
            <person name="Bovet L."/>
            <person name="Goepfert S."/>
            <person name="Bakaher N."/>
            <person name="Peitsch M.C."/>
            <person name="Ivanov N.V."/>
        </authorList>
    </citation>
    <scope>NUCLEOTIDE SEQUENCE [LARGE SCALE GENOMIC DNA]</scope>
</reference>
<keyword evidence="1" id="KW-1185">Reference proteome</keyword>
<gene>
    <name evidence="2" type="primary">LOC104228290</name>
</gene>
<protein>
    <submittedName>
        <fullName evidence="2">Uncharacterized protein LOC104228290</fullName>
    </submittedName>
</protein>
<organism evidence="1 2">
    <name type="scientific">Nicotiana sylvestris</name>
    <name type="common">Wood tobacco</name>
    <name type="synonym">South American tobacco</name>
    <dbReference type="NCBI Taxonomy" id="4096"/>
    <lineage>
        <taxon>Eukaryota</taxon>
        <taxon>Viridiplantae</taxon>
        <taxon>Streptophyta</taxon>
        <taxon>Embryophyta</taxon>
        <taxon>Tracheophyta</taxon>
        <taxon>Spermatophyta</taxon>
        <taxon>Magnoliopsida</taxon>
        <taxon>eudicotyledons</taxon>
        <taxon>Gunneridae</taxon>
        <taxon>Pentapetalae</taxon>
        <taxon>asterids</taxon>
        <taxon>lamiids</taxon>
        <taxon>Solanales</taxon>
        <taxon>Solanaceae</taxon>
        <taxon>Nicotianoideae</taxon>
        <taxon>Nicotianeae</taxon>
        <taxon>Nicotiana</taxon>
    </lineage>
</organism>
<dbReference type="RefSeq" id="XP_009779036.1">
    <property type="nucleotide sequence ID" value="XM_009780734.1"/>
</dbReference>
<accession>A0A1U7WP10</accession>